<evidence type="ECO:0000313" key="1">
    <source>
        <dbReference type="EMBL" id="KAK6520672.1"/>
    </source>
</evidence>
<dbReference type="PANTHER" id="PTHR35408">
    <property type="entry name" value="CHROMOSOME 15, WHOLE GENOME SHOTGUN SEQUENCE"/>
    <property type="match status" value="1"/>
</dbReference>
<dbReference type="Proteomes" id="UP001307849">
    <property type="component" value="Unassembled WGS sequence"/>
</dbReference>
<gene>
    <name evidence="1" type="ORF">TWF506_000921</name>
</gene>
<accession>A0AAN8NWP2</accession>
<reference evidence="1 2" key="1">
    <citation type="submission" date="2019-10" db="EMBL/GenBank/DDBJ databases">
        <authorList>
            <person name="Palmer J.M."/>
        </authorList>
    </citation>
    <scope>NUCLEOTIDE SEQUENCE [LARGE SCALE GENOMIC DNA]</scope>
    <source>
        <strain evidence="1 2">TWF506</strain>
    </source>
</reference>
<proteinExistence type="predicted"/>
<dbReference type="AlphaFoldDB" id="A0AAN8NWP2"/>
<keyword evidence="2" id="KW-1185">Reference proteome</keyword>
<name>A0AAN8NWP2_9PEZI</name>
<dbReference type="PANTHER" id="PTHR35408:SF2">
    <property type="entry name" value="GLYCOSYLTRANSFERASE 2-LIKE DOMAIN-CONTAINING PROTEIN"/>
    <property type="match status" value="1"/>
</dbReference>
<evidence type="ECO:0008006" key="3">
    <source>
        <dbReference type="Google" id="ProtNLM"/>
    </source>
</evidence>
<dbReference type="EMBL" id="JAVHJM010000001">
    <property type="protein sequence ID" value="KAK6520672.1"/>
    <property type="molecule type" value="Genomic_DNA"/>
</dbReference>
<sequence length="269" mass="30183">MPIYKESLQAVLQPTILSLKQAVSHYELHGGTANIFVNDDGMQLIDSALADERKEFYRDNGIGWVARPKHGENGYFRAGKFKKASDMNFGLEISNRTKDILIKLVEAGNEEGDEHLSSKEIDELYTTALERVTEEDTRAWASGNVRVGEIILIVDSDTRVPADCLIYGVAEMFLCLEVAIIQHSAGVVSSPGRITLRMGLPTSQILSTQQSGSFAGLEMLHRSWDNTLSFVGRRYRAWHFGPTIENTTGVNLMCQKTSTWRFGYKWLEM</sequence>
<organism evidence="1 2">
    <name type="scientific">Arthrobotrys conoides</name>
    <dbReference type="NCBI Taxonomy" id="74498"/>
    <lineage>
        <taxon>Eukaryota</taxon>
        <taxon>Fungi</taxon>
        <taxon>Dikarya</taxon>
        <taxon>Ascomycota</taxon>
        <taxon>Pezizomycotina</taxon>
        <taxon>Orbiliomycetes</taxon>
        <taxon>Orbiliales</taxon>
        <taxon>Orbiliaceae</taxon>
        <taxon>Arthrobotrys</taxon>
    </lineage>
</organism>
<evidence type="ECO:0000313" key="2">
    <source>
        <dbReference type="Proteomes" id="UP001307849"/>
    </source>
</evidence>
<protein>
    <recommendedName>
        <fullName evidence="3">Glycosyltransferase 2-like domain-containing protein</fullName>
    </recommendedName>
</protein>
<comment type="caution">
    <text evidence="1">The sequence shown here is derived from an EMBL/GenBank/DDBJ whole genome shotgun (WGS) entry which is preliminary data.</text>
</comment>